<evidence type="ECO:0000313" key="5">
    <source>
        <dbReference type="EMBL" id="AWB68103.1"/>
    </source>
</evidence>
<dbReference type="EMBL" id="CP026604">
    <property type="protein sequence ID" value="AWB68103.1"/>
    <property type="molecule type" value="Genomic_DNA"/>
</dbReference>
<dbReference type="OrthoDB" id="9777219at2"/>
<protein>
    <submittedName>
        <fullName evidence="5">ABC transporter</fullName>
    </submittedName>
</protein>
<organism evidence="5 6">
    <name type="scientific">Saccharobesus litoralis</name>
    <dbReference type="NCBI Taxonomy" id="2172099"/>
    <lineage>
        <taxon>Bacteria</taxon>
        <taxon>Pseudomonadati</taxon>
        <taxon>Pseudomonadota</taxon>
        <taxon>Gammaproteobacteria</taxon>
        <taxon>Alteromonadales</taxon>
        <taxon>Alteromonadaceae</taxon>
        <taxon>Saccharobesus</taxon>
    </lineage>
</organism>
<reference evidence="5 6" key="1">
    <citation type="submission" date="2018-01" db="EMBL/GenBank/DDBJ databases">
        <title>Genome sequence of a Cantenovulum-like bacteria.</title>
        <authorList>
            <person name="Tan W.R."/>
            <person name="Lau N.-S."/>
            <person name="Go F."/>
            <person name="Amirul A.-A.A."/>
        </authorList>
    </citation>
    <scope>NUCLEOTIDE SEQUENCE [LARGE SCALE GENOMIC DNA]</scope>
    <source>
        <strain evidence="5 6">CCB-QB4</strain>
    </source>
</reference>
<feature type="transmembrane region" description="Helical" evidence="2">
    <location>
        <begin position="7"/>
        <end position="28"/>
    </location>
</feature>
<keyword evidence="6" id="KW-1185">Reference proteome</keyword>
<feature type="domain" description="ABC-type uncharacterised transport system" evidence="3">
    <location>
        <begin position="202"/>
        <end position="480"/>
    </location>
</feature>
<evidence type="ECO:0000259" key="3">
    <source>
        <dbReference type="Pfam" id="PF09822"/>
    </source>
</evidence>
<feature type="domain" description="DUF7088" evidence="4">
    <location>
        <begin position="37"/>
        <end position="135"/>
    </location>
</feature>
<name>A0A2S0VV98_9ALTE</name>
<evidence type="ECO:0000256" key="2">
    <source>
        <dbReference type="SAM" id="Phobius"/>
    </source>
</evidence>
<evidence type="ECO:0000256" key="1">
    <source>
        <dbReference type="SAM" id="Coils"/>
    </source>
</evidence>
<keyword evidence="2" id="KW-0472">Membrane</keyword>
<keyword evidence="2" id="KW-0812">Transmembrane</keyword>
<dbReference type="InterPro" id="IPR055396">
    <property type="entry name" value="DUF7088"/>
</dbReference>
<accession>A0A2S0VV98</accession>
<proteinExistence type="predicted"/>
<dbReference type="AlphaFoldDB" id="A0A2S0VV98"/>
<evidence type="ECO:0000313" key="6">
    <source>
        <dbReference type="Proteomes" id="UP000244441"/>
    </source>
</evidence>
<dbReference type="Proteomes" id="UP000244441">
    <property type="component" value="Chromosome"/>
</dbReference>
<evidence type="ECO:0000259" key="4">
    <source>
        <dbReference type="Pfam" id="PF23357"/>
    </source>
</evidence>
<dbReference type="Pfam" id="PF09822">
    <property type="entry name" value="ABC_transp_aux"/>
    <property type="match status" value="1"/>
</dbReference>
<feature type="transmembrane region" description="Helical" evidence="2">
    <location>
        <begin position="589"/>
        <end position="609"/>
    </location>
</feature>
<dbReference type="Pfam" id="PF23357">
    <property type="entry name" value="DUF7088"/>
    <property type="match status" value="1"/>
</dbReference>
<dbReference type="InterPro" id="IPR019196">
    <property type="entry name" value="ABC_transp_unknown"/>
</dbReference>
<feature type="coiled-coil region" evidence="1">
    <location>
        <begin position="514"/>
        <end position="578"/>
    </location>
</feature>
<dbReference type="KEGG" id="cate:C2869_17480"/>
<dbReference type="RefSeq" id="WP_108604168.1">
    <property type="nucleotide sequence ID" value="NZ_CP026604.1"/>
</dbReference>
<keyword evidence="1" id="KW-0175">Coiled coil</keyword>
<gene>
    <name evidence="5" type="ORF">C2869_17480</name>
</gene>
<keyword evidence="2" id="KW-1133">Transmembrane helix</keyword>
<sequence>MKKLQSSLGLGALVLIFFGLIIINSFVFDKARLDLTENQIYSISDGSKAIINKIEEPINLYFFFSQESSEGISHIRNYANRVQSLLEEYALYSEGKINLQVIDPEPFSEDEDRASAFGLTAAQVGAAGQTLYFGLGATNSLDDELTIPFFDMSKEEFLEYDISQLIYKLNDPEKVKVTILGDLPYQGAQQQPNPMNPMMPPQSTPAWVFYEQLQQLYQVTNLDVSATEIPQETDVLILAHPKGLSDELKFAIDQYVMAGKSLLAFVDPHAEVAAQSGGMGMMGGGRNASEIDDLLAGWGVEFDSSQIVLDAMKALEIRLPTGGQGKHFGYIGLGAENVDKQDVVVSSLELINGASFGAISAKEDSEFTFTPLLQSSVHSAFASADTYAFTRNPQDLQRGFASSNEAKTLAARIVGKIKSAYQDETPVEGAEHVKQTEQAKVIIVADSDLLADNFWVQRQNFFGQTILSPFANNGDLISNAAENLGGSSDLISIRARGKFSRPFDVVKELQVEAEAAFRLKQEELQARLDETEKQLQELQNNSGDANSLVLNPEQSKALEDFMKQRIEIRKELRDVQHQLNKDIDALGSWLKFFNIALIPLLLTLLLGLVSRRLMRKQIV</sequence>